<dbReference type="EMBL" id="CP064788">
    <property type="protein sequence ID" value="QSG10226.1"/>
    <property type="molecule type" value="Genomic_DNA"/>
</dbReference>
<reference evidence="2 3" key="1">
    <citation type="submission" date="2020-11" db="EMBL/GenBank/DDBJ databases">
        <title>Carbohydrate-dependent, anaerobic sulfur respiration: A novel catabolism in halophilic archaea.</title>
        <authorList>
            <person name="Sorokin D.Y."/>
            <person name="Messina E."/>
            <person name="Smedile F."/>
            <person name="La Cono V."/>
            <person name="Hallsworth J.E."/>
            <person name="Yakimov M.M."/>
        </authorList>
    </citation>
    <scope>NUCLEOTIDE SEQUENCE [LARGE SCALE GENOMIC DNA]</scope>
    <source>
        <strain evidence="2 3">HSR12-2</strain>
    </source>
</reference>
<accession>A0A897NIU6</accession>
<dbReference type="GeneID" id="68853446"/>
<organism evidence="2 3">
    <name type="scientific">Halapricum desulfuricans</name>
    <dbReference type="NCBI Taxonomy" id="2841257"/>
    <lineage>
        <taxon>Archaea</taxon>
        <taxon>Methanobacteriati</taxon>
        <taxon>Methanobacteriota</taxon>
        <taxon>Stenosarchaea group</taxon>
        <taxon>Halobacteria</taxon>
        <taxon>Halobacteriales</taxon>
        <taxon>Haloarculaceae</taxon>
        <taxon>Halapricum</taxon>
    </lineage>
</organism>
<feature type="compositionally biased region" description="Low complexity" evidence="1">
    <location>
        <begin position="37"/>
        <end position="50"/>
    </location>
</feature>
<dbReference type="PROSITE" id="PS51257">
    <property type="entry name" value="PROKAR_LIPOPROTEIN"/>
    <property type="match status" value="1"/>
</dbReference>
<protein>
    <submittedName>
        <fullName evidence="2">Putative membrane protein</fullName>
    </submittedName>
</protein>
<evidence type="ECO:0000313" key="3">
    <source>
        <dbReference type="Proteomes" id="UP000662973"/>
    </source>
</evidence>
<dbReference type="KEGG" id="hds:HSR122_2856"/>
<gene>
    <name evidence="2" type="ORF">HSR122_2856</name>
</gene>
<dbReference type="Pfam" id="PF02643">
    <property type="entry name" value="DUF192"/>
    <property type="match status" value="1"/>
</dbReference>
<dbReference type="Gene3D" id="2.60.120.1140">
    <property type="entry name" value="Protein of unknown function DUF192"/>
    <property type="match status" value="1"/>
</dbReference>
<feature type="region of interest" description="Disordered" evidence="1">
    <location>
        <begin position="21"/>
        <end position="56"/>
    </location>
</feature>
<evidence type="ECO:0000313" key="2">
    <source>
        <dbReference type="EMBL" id="QSG10226.1"/>
    </source>
</evidence>
<dbReference type="InterPro" id="IPR038695">
    <property type="entry name" value="Saro_0823-like_sf"/>
</dbReference>
<dbReference type="RefSeq" id="WP_229110372.1">
    <property type="nucleotide sequence ID" value="NZ_CP064788.1"/>
</dbReference>
<dbReference type="Proteomes" id="UP000662973">
    <property type="component" value="Chromosome"/>
</dbReference>
<keyword evidence="3" id="KW-1185">Reference proteome</keyword>
<sequence length="182" mass="19612">MDRRTYLRGVGAGVAVLAGCASRESERTDAESTANRSTSAGTSGPATASSVHRGYETTTVRALTPDRESLGEVTAAIADTPELRYRGLSGTETLPVDRGMLFVFDGVADRSFVMRRMDFGIDIVYADSEKTITAIRHAPVPAPDEDGNDQRYPGRGQYVLEVAYGWTADRGVEAGDRLAFEL</sequence>
<dbReference type="PANTHER" id="PTHR37953:SF1">
    <property type="entry name" value="UPF0127 PROTEIN MJ1496"/>
    <property type="match status" value="1"/>
</dbReference>
<dbReference type="AlphaFoldDB" id="A0A897NIU6"/>
<name>A0A897NIU6_9EURY</name>
<dbReference type="PANTHER" id="PTHR37953">
    <property type="entry name" value="UPF0127 PROTEIN MJ1496"/>
    <property type="match status" value="1"/>
</dbReference>
<dbReference type="InterPro" id="IPR003795">
    <property type="entry name" value="DUF192"/>
</dbReference>
<evidence type="ECO:0000256" key="1">
    <source>
        <dbReference type="SAM" id="MobiDB-lite"/>
    </source>
</evidence>
<proteinExistence type="predicted"/>